<dbReference type="SUPFAM" id="SSF46938">
    <property type="entry name" value="CRAL/TRIO N-terminal domain"/>
    <property type="match status" value="1"/>
</dbReference>
<feature type="compositionally biased region" description="Basic residues" evidence="1">
    <location>
        <begin position="1"/>
        <end position="11"/>
    </location>
</feature>
<dbReference type="PROSITE" id="PS50191">
    <property type="entry name" value="CRAL_TRIO"/>
    <property type="match status" value="1"/>
</dbReference>
<dbReference type="CDD" id="cd00170">
    <property type="entry name" value="SEC14"/>
    <property type="match status" value="1"/>
</dbReference>
<dbReference type="InterPro" id="IPR036273">
    <property type="entry name" value="CRAL/TRIO_N_dom_sf"/>
</dbReference>
<dbReference type="InterPro" id="IPR036865">
    <property type="entry name" value="CRAL-TRIO_dom_sf"/>
</dbReference>
<dbReference type="SMART" id="SM00516">
    <property type="entry name" value="SEC14"/>
    <property type="match status" value="1"/>
</dbReference>
<comment type="caution">
    <text evidence="3">The sequence shown here is derived from an EMBL/GenBank/DDBJ whole genome shotgun (WGS) entry which is preliminary data.</text>
</comment>
<feature type="region of interest" description="Disordered" evidence="1">
    <location>
        <begin position="1"/>
        <end position="24"/>
    </location>
</feature>
<dbReference type="PRINTS" id="PR00180">
    <property type="entry name" value="CRETINALDHBP"/>
</dbReference>
<reference evidence="3 4" key="1">
    <citation type="submission" date="2023-09" db="EMBL/GenBank/DDBJ databases">
        <title>Genomes of two closely related lineages of the louse Polyplax serrata with different host specificities.</title>
        <authorList>
            <person name="Martinu J."/>
            <person name="Tarabai H."/>
            <person name="Stefka J."/>
            <person name="Hypsa V."/>
        </authorList>
    </citation>
    <scope>NUCLEOTIDE SEQUENCE [LARGE SCALE GENOMIC DNA]</scope>
    <source>
        <strain evidence="3">98ZLc_SE</strain>
    </source>
</reference>
<evidence type="ECO:0000313" key="3">
    <source>
        <dbReference type="EMBL" id="KAK6640623.1"/>
    </source>
</evidence>
<proteinExistence type="predicted"/>
<dbReference type="EMBL" id="JAWJWF010000001">
    <property type="protein sequence ID" value="KAK6640623.1"/>
    <property type="molecule type" value="Genomic_DNA"/>
</dbReference>
<dbReference type="InterPro" id="IPR001251">
    <property type="entry name" value="CRAL-TRIO_dom"/>
</dbReference>
<accession>A0ABR1BAZ2</accession>
<dbReference type="PANTHER" id="PTHR10174">
    <property type="entry name" value="ALPHA-TOCOPHEROL TRANSFER PROTEIN-RELATED"/>
    <property type="match status" value="1"/>
</dbReference>
<feature type="domain" description="CRAL-TRIO" evidence="2">
    <location>
        <begin position="222"/>
        <end position="383"/>
    </location>
</feature>
<dbReference type="PANTHER" id="PTHR10174:SF224">
    <property type="entry name" value="RETINOL-BINDING PROTEIN PINTA"/>
    <property type="match status" value="1"/>
</dbReference>
<evidence type="ECO:0000313" key="4">
    <source>
        <dbReference type="Proteomes" id="UP001359485"/>
    </source>
</evidence>
<name>A0ABR1BAZ2_POLSC</name>
<dbReference type="Pfam" id="PF00650">
    <property type="entry name" value="CRAL_TRIO"/>
    <property type="match status" value="1"/>
</dbReference>
<keyword evidence="4" id="KW-1185">Reference proteome</keyword>
<dbReference type="Gene3D" id="3.40.525.10">
    <property type="entry name" value="CRAL-TRIO lipid binding domain"/>
    <property type="match status" value="1"/>
</dbReference>
<gene>
    <name evidence="3" type="ORF">RUM44_012319</name>
</gene>
<protein>
    <recommendedName>
        <fullName evidence="2">CRAL-TRIO domain-containing protein</fullName>
    </recommendedName>
</protein>
<dbReference type="Proteomes" id="UP001359485">
    <property type="component" value="Unassembled WGS sequence"/>
</dbReference>
<dbReference type="SUPFAM" id="SSF52087">
    <property type="entry name" value="CRAL/TRIO domain"/>
    <property type="match status" value="1"/>
</dbReference>
<evidence type="ECO:0000259" key="2">
    <source>
        <dbReference type="PROSITE" id="PS50191"/>
    </source>
</evidence>
<sequence length="442" mass="50820">MFPLKVNRRRTSVTSGHDHPRRCRTKDSIDVYPQVTLVLTLEQTQAEEKTRYVRAKWAHLWIDFRLEGSLVNEELPSGSEHFENKTVRERVNGRRQKSPRSGADQWIDPGSVAIFNNRFHSIYYPGRSLQRRHPMAPTMLKHPFIDGNVKVPSDKLEAVEKIKSWMKSRPELPSISDEFVYMFLHSNYSDVENTKKTIEVYFAVRCSASDLFLNQSPFNPDIQSGLSSVYMASLPKTTPEGYKVLLTKLTDRDPNKFVHLHAAKAMLLFNDVRISEDGIVPGYVVVNDARGYTWTHLSKMSLHILKVYMKYVQEAKPIRIKALHVIYSAKIIDKVMTVAKPFMKTELQKLIKIHTGDDLSEFFKSVPQEIMPRDYGGQEEKSLAELHDENKLLMESKYPKWVEEEEDFLKNAAKLRSGKSNGLGHGIKADETVPTLRNLSID</sequence>
<organism evidence="3 4">
    <name type="scientific">Polyplax serrata</name>
    <name type="common">Common mouse louse</name>
    <dbReference type="NCBI Taxonomy" id="468196"/>
    <lineage>
        <taxon>Eukaryota</taxon>
        <taxon>Metazoa</taxon>
        <taxon>Ecdysozoa</taxon>
        <taxon>Arthropoda</taxon>
        <taxon>Hexapoda</taxon>
        <taxon>Insecta</taxon>
        <taxon>Pterygota</taxon>
        <taxon>Neoptera</taxon>
        <taxon>Paraneoptera</taxon>
        <taxon>Psocodea</taxon>
        <taxon>Troctomorpha</taxon>
        <taxon>Phthiraptera</taxon>
        <taxon>Anoplura</taxon>
        <taxon>Polyplacidae</taxon>
        <taxon>Polyplax</taxon>
    </lineage>
</organism>
<evidence type="ECO:0000256" key="1">
    <source>
        <dbReference type="SAM" id="MobiDB-lite"/>
    </source>
</evidence>